<protein>
    <submittedName>
        <fullName evidence="2">Uncharacterized protein</fullName>
    </submittedName>
</protein>
<name>A0A4C1XR99_EUMVA</name>
<accession>A0A4C1XR99</accession>
<evidence type="ECO:0000256" key="1">
    <source>
        <dbReference type="SAM" id="MobiDB-lite"/>
    </source>
</evidence>
<evidence type="ECO:0000313" key="3">
    <source>
        <dbReference type="Proteomes" id="UP000299102"/>
    </source>
</evidence>
<dbReference type="EMBL" id="BGZK01000932">
    <property type="protein sequence ID" value="GBP65573.1"/>
    <property type="molecule type" value="Genomic_DNA"/>
</dbReference>
<sequence length="104" mass="11754">MLITTKRHSFPLTRNPHGYLGTMPKEALAGSTLLQRVASSCTILVLIYHINSRSQHRNDPPLWTHRRARARVPRRSCDTRTKESPGADVPMTSAIFVKTCVLIF</sequence>
<feature type="compositionally biased region" description="Basic and acidic residues" evidence="1">
    <location>
        <begin position="75"/>
        <end position="85"/>
    </location>
</feature>
<proteinExistence type="predicted"/>
<dbReference type="Proteomes" id="UP000299102">
    <property type="component" value="Unassembled WGS sequence"/>
</dbReference>
<comment type="caution">
    <text evidence="2">The sequence shown here is derived from an EMBL/GenBank/DDBJ whole genome shotgun (WGS) entry which is preliminary data.</text>
</comment>
<evidence type="ECO:0000313" key="2">
    <source>
        <dbReference type="EMBL" id="GBP65573.1"/>
    </source>
</evidence>
<feature type="region of interest" description="Disordered" evidence="1">
    <location>
        <begin position="58"/>
        <end position="88"/>
    </location>
</feature>
<dbReference type="AlphaFoldDB" id="A0A4C1XR99"/>
<keyword evidence="3" id="KW-1185">Reference proteome</keyword>
<feature type="compositionally biased region" description="Basic residues" evidence="1">
    <location>
        <begin position="64"/>
        <end position="74"/>
    </location>
</feature>
<gene>
    <name evidence="2" type="ORF">EVAR_87549_1</name>
</gene>
<organism evidence="2 3">
    <name type="scientific">Eumeta variegata</name>
    <name type="common">Bagworm moth</name>
    <name type="synonym">Eumeta japonica</name>
    <dbReference type="NCBI Taxonomy" id="151549"/>
    <lineage>
        <taxon>Eukaryota</taxon>
        <taxon>Metazoa</taxon>
        <taxon>Ecdysozoa</taxon>
        <taxon>Arthropoda</taxon>
        <taxon>Hexapoda</taxon>
        <taxon>Insecta</taxon>
        <taxon>Pterygota</taxon>
        <taxon>Neoptera</taxon>
        <taxon>Endopterygota</taxon>
        <taxon>Lepidoptera</taxon>
        <taxon>Glossata</taxon>
        <taxon>Ditrysia</taxon>
        <taxon>Tineoidea</taxon>
        <taxon>Psychidae</taxon>
        <taxon>Oiketicinae</taxon>
        <taxon>Eumeta</taxon>
    </lineage>
</organism>
<reference evidence="2 3" key="1">
    <citation type="journal article" date="2019" name="Commun. Biol.">
        <title>The bagworm genome reveals a unique fibroin gene that provides high tensile strength.</title>
        <authorList>
            <person name="Kono N."/>
            <person name="Nakamura H."/>
            <person name="Ohtoshi R."/>
            <person name="Tomita M."/>
            <person name="Numata K."/>
            <person name="Arakawa K."/>
        </authorList>
    </citation>
    <scope>NUCLEOTIDE SEQUENCE [LARGE SCALE GENOMIC DNA]</scope>
</reference>